<evidence type="ECO:0000256" key="2">
    <source>
        <dbReference type="SAM" id="MobiDB-lite"/>
    </source>
</evidence>
<dbReference type="Gene3D" id="2.130.10.80">
    <property type="entry name" value="Galactose oxidase/kelch, beta-propeller"/>
    <property type="match status" value="1"/>
</dbReference>
<dbReference type="SUPFAM" id="SSF50965">
    <property type="entry name" value="Galactose oxidase, central domain"/>
    <property type="match status" value="1"/>
</dbReference>
<protein>
    <recommendedName>
        <fullName evidence="8">Copper radical oxidase</fullName>
    </recommendedName>
</protein>
<evidence type="ECO:0000313" key="7">
    <source>
        <dbReference type="Proteomes" id="UP001295794"/>
    </source>
</evidence>
<dbReference type="InterPro" id="IPR013783">
    <property type="entry name" value="Ig-like_fold"/>
</dbReference>
<dbReference type="PANTHER" id="PTHR32208">
    <property type="entry name" value="SECRETED PROTEIN-RELATED"/>
    <property type="match status" value="1"/>
</dbReference>
<proteinExistence type="predicted"/>
<dbReference type="Gene3D" id="2.60.40.10">
    <property type="entry name" value="Immunoglobulins"/>
    <property type="match status" value="1"/>
</dbReference>
<evidence type="ECO:0000256" key="3">
    <source>
        <dbReference type="SAM" id="SignalP"/>
    </source>
</evidence>
<feature type="chain" id="PRO_5042034718" description="Copper radical oxidase" evidence="3">
    <location>
        <begin position="20"/>
        <end position="640"/>
    </location>
</feature>
<organism evidence="6 7">
    <name type="scientific">Mycena citricolor</name>
    <dbReference type="NCBI Taxonomy" id="2018698"/>
    <lineage>
        <taxon>Eukaryota</taxon>
        <taxon>Fungi</taxon>
        <taxon>Dikarya</taxon>
        <taxon>Basidiomycota</taxon>
        <taxon>Agaricomycotina</taxon>
        <taxon>Agaricomycetes</taxon>
        <taxon>Agaricomycetidae</taxon>
        <taxon>Agaricales</taxon>
        <taxon>Marasmiineae</taxon>
        <taxon>Mycenaceae</taxon>
        <taxon>Mycena</taxon>
    </lineage>
</organism>
<dbReference type="InterPro" id="IPR015202">
    <property type="entry name" value="GO-like_E_set"/>
</dbReference>
<keyword evidence="1 3" id="KW-0732">Signal</keyword>
<sequence>MRLFAVFLLAGIHMSSILTQTISSNTQSAPSQPLHHGLVGGFEIIGESLVSAQQMFLGTPDKVFILDKVENNPAQIDGHAAWASEYDLTSGSQRPMAAVTNTFCAGGNVLGNGSFINIGGNQAVTYGGAAATVQTGTAPYDDSDGGKSIRIFTPCDDNECEWVLSKQMTTRRWYPTVETLPDGSAIILGGCRNGGYVNDARQDNPTYEFFPSSGEPIESPFLSNTLPINLYPLTFLLPSGMLLLQANRATVLLDLDTHIEYTLDDVPDAVRAYPASAGSIMLPLTPANNWTATVMFCGGSDNDDWSTDWNIAAFKASTSCVTITPDVSGSYTHVDPLPEGRSMGNLIFLPDARILCVNGAETGTAGYGNETWAINMSYADNPVLKPVVYDLNAPAGSRWSREGLSASTIPRMYHSSATLLPDGAVLIAGSNPNSDYNVGPEIKYPTEYRVERFYPSYYNELRPEPVGLVSRLSYGGASFDVSLSSDDLAGNIQHAITATVVVIRTGFSTHTMNAGQRYVQLDLTYTAYEENCTAILHVSQLPPNSAVLVPGPALLFVVVNGVPSVGVQVMVGSGEIGPQTMLPIGDLPESTTVPKLTKNRANSAPHSDSQVKSDRAARSSPAMISLFTSLLWTLSALFLI</sequence>
<reference evidence="6" key="1">
    <citation type="submission" date="2023-11" db="EMBL/GenBank/DDBJ databases">
        <authorList>
            <person name="De Vega J J."/>
            <person name="De Vega J J."/>
        </authorList>
    </citation>
    <scope>NUCLEOTIDE SEQUENCE</scope>
</reference>
<feature type="region of interest" description="Disordered" evidence="2">
    <location>
        <begin position="584"/>
        <end position="615"/>
    </location>
</feature>
<evidence type="ECO:0000256" key="1">
    <source>
        <dbReference type="ARBA" id="ARBA00022729"/>
    </source>
</evidence>
<feature type="domain" description="Galactose oxidase-like Early set" evidence="5">
    <location>
        <begin position="462"/>
        <end position="571"/>
    </location>
</feature>
<dbReference type="CDD" id="cd02851">
    <property type="entry name" value="E_set_GO_C"/>
    <property type="match status" value="1"/>
</dbReference>
<dbReference type="EMBL" id="CAVNYO010000419">
    <property type="protein sequence ID" value="CAK5277389.1"/>
    <property type="molecule type" value="Genomic_DNA"/>
</dbReference>
<accession>A0AAD2K3U2</accession>
<evidence type="ECO:0000313" key="6">
    <source>
        <dbReference type="EMBL" id="CAK5277389.1"/>
    </source>
</evidence>
<name>A0AAD2K3U2_9AGAR</name>
<dbReference type="PANTHER" id="PTHR32208:SF96">
    <property type="entry name" value="GLYOXAL OXIDASE"/>
    <property type="match status" value="1"/>
</dbReference>
<dbReference type="InterPro" id="IPR014756">
    <property type="entry name" value="Ig_E-set"/>
</dbReference>
<feature type="compositionally biased region" description="Polar residues" evidence="2">
    <location>
        <begin position="589"/>
        <end position="608"/>
    </location>
</feature>
<dbReference type="InterPro" id="IPR037293">
    <property type="entry name" value="Gal_Oxidase_central_sf"/>
</dbReference>
<feature type="signal peptide" evidence="3">
    <location>
        <begin position="1"/>
        <end position="19"/>
    </location>
</feature>
<evidence type="ECO:0000259" key="5">
    <source>
        <dbReference type="Pfam" id="PF09118"/>
    </source>
</evidence>
<comment type="caution">
    <text evidence="6">The sequence shown here is derived from an EMBL/GenBank/DDBJ whole genome shotgun (WGS) entry which is preliminary data.</text>
</comment>
<evidence type="ECO:0000259" key="4">
    <source>
        <dbReference type="Pfam" id="PF07250"/>
    </source>
</evidence>
<dbReference type="InterPro" id="IPR009880">
    <property type="entry name" value="Glyoxal_oxidase_N"/>
</dbReference>
<evidence type="ECO:0008006" key="8">
    <source>
        <dbReference type="Google" id="ProtNLM"/>
    </source>
</evidence>
<dbReference type="Pfam" id="PF07250">
    <property type="entry name" value="Glyoxal_oxid_N"/>
    <property type="match status" value="1"/>
</dbReference>
<dbReference type="Pfam" id="PF09118">
    <property type="entry name" value="GO-like_E_set"/>
    <property type="match status" value="1"/>
</dbReference>
<keyword evidence="7" id="KW-1185">Reference proteome</keyword>
<dbReference type="AlphaFoldDB" id="A0AAD2K3U2"/>
<gene>
    <name evidence="6" type="ORF">MYCIT1_LOCUS26387</name>
</gene>
<dbReference type="Proteomes" id="UP001295794">
    <property type="component" value="Unassembled WGS sequence"/>
</dbReference>
<dbReference type="SUPFAM" id="SSF81296">
    <property type="entry name" value="E set domains"/>
    <property type="match status" value="1"/>
</dbReference>
<feature type="domain" description="Glyoxal oxidase N-terminal" evidence="4">
    <location>
        <begin position="80"/>
        <end position="457"/>
    </location>
</feature>
<dbReference type="InterPro" id="IPR011043">
    <property type="entry name" value="Gal_Oxase/kelch_b-propeller"/>
</dbReference>